<evidence type="ECO:0000313" key="3">
    <source>
        <dbReference type="Proteomes" id="UP000295192"/>
    </source>
</evidence>
<dbReference type="Proteomes" id="UP000295192">
    <property type="component" value="Unassembled WGS sequence"/>
</dbReference>
<accession>A0A484BDT6</accession>
<evidence type="ECO:0000313" key="2">
    <source>
        <dbReference type="EMBL" id="TDG45961.1"/>
    </source>
</evidence>
<reference evidence="2 3" key="1">
    <citation type="journal article" date="2019" name="J. Hered.">
        <title>An Improved Genome Assembly for Drosophila navojoa, the Basal Species in the mojavensis Cluster.</title>
        <authorList>
            <person name="Vanderlinde T."/>
            <person name="Dupim E.G."/>
            <person name="Nazario-Yepiz N.O."/>
            <person name="Carvalho A.B."/>
        </authorList>
    </citation>
    <scope>NUCLEOTIDE SEQUENCE [LARGE SCALE GENOMIC DNA]</scope>
    <source>
        <strain evidence="2">Navoj_Jal97</strain>
        <tissue evidence="2">Whole organism</tissue>
    </source>
</reference>
<dbReference type="OMA" id="KPAVIMQ"/>
<dbReference type="STRING" id="7232.A0A484BDT6"/>
<feature type="compositionally biased region" description="Low complexity" evidence="1">
    <location>
        <begin position="90"/>
        <end position="99"/>
    </location>
</feature>
<keyword evidence="3" id="KW-1185">Reference proteome</keyword>
<dbReference type="EMBL" id="LSRL02000068">
    <property type="protein sequence ID" value="TDG45961.1"/>
    <property type="molecule type" value="Genomic_DNA"/>
</dbReference>
<gene>
    <name evidence="2" type="ORF">AWZ03_007681</name>
</gene>
<dbReference type="AlphaFoldDB" id="A0A484BDT6"/>
<dbReference type="OrthoDB" id="8916892at2759"/>
<feature type="compositionally biased region" description="Polar residues" evidence="1">
    <location>
        <begin position="300"/>
        <end position="334"/>
    </location>
</feature>
<feature type="compositionally biased region" description="Pro residues" evidence="1">
    <location>
        <begin position="72"/>
        <end position="81"/>
    </location>
</feature>
<sequence length="457" mass="50871">MSTSSKQVLETEVIKEENGAGALESKQSPKEQRKCKQKYFLLMDNETTSREDFEESDIQQVLTPVEKAKFAMPPPPPPPTPVQAQPRSTSAAAAASAASPDTEDDDENSEKWEDPCAPPPPPPLPTNAKAICQRYVKLTAVKLKDALEEAITKMESNKREQQQRANSDSVKHVLPEAQRDAVKMSPTCAVKRSVNPITAMIVHPKCNKPAVIRKLERKMKVGKLMAKQLQAKNSIISKDAIPLPPATAHEDEATQGLMTMQVLSARASTPYTQPTSLLSCDLHLSPPTNQAKTIGKKQLTEQQQANSQKLRSSSTANGLSSQRLSKLRNTQSTGVLPANKLDGSMYHYSRQNLLEIRNAMIHALIHRSKESLTFSMPRIATCDDIELEARLRRMNLWRNADGTSIVRTSNSFKPRVNLHNPNECMPAFYKNRNKQQLITDESIIQSQPPQPQQEFQV</sequence>
<feature type="region of interest" description="Disordered" evidence="1">
    <location>
        <begin position="66"/>
        <end position="124"/>
    </location>
</feature>
<organism evidence="2 3">
    <name type="scientific">Drosophila navojoa</name>
    <name type="common">Fruit fly</name>
    <dbReference type="NCBI Taxonomy" id="7232"/>
    <lineage>
        <taxon>Eukaryota</taxon>
        <taxon>Metazoa</taxon>
        <taxon>Ecdysozoa</taxon>
        <taxon>Arthropoda</taxon>
        <taxon>Hexapoda</taxon>
        <taxon>Insecta</taxon>
        <taxon>Pterygota</taxon>
        <taxon>Neoptera</taxon>
        <taxon>Endopterygota</taxon>
        <taxon>Diptera</taxon>
        <taxon>Brachycera</taxon>
        <taxon>Muscomorpha</taxon>
        <taxon>Ephydroidea</taxon>
        <taxon>Drosophilidae</taxon>
        <taxon>Drosophila</taxon>
    </lineage>
</organism>
<proteinExistence type="predicted"/>
<name>A0A484BDT6_DRONA</name>
<feature type="region of interest" description="Disordered" evidence="1">
    <location>
        <begin position="1"/>
        <end position="34"/>
    </location>
</feature>
<feature type="region of interest" description="Disordered" evidence="1">
    <location>
        <begin position="289"/>
        <end position="340"/>
    </location>
</feature>
<comment type="caution">
    <text evidence="2">The sequence shown here is derived from an EMBL/GenBank/DDBJ whole genome shotgun (WGS) entry which is preliminary data.</text>
</comment>
<protein>
    <submittedName>
        <fullName evidence="2">Uncharacterized protein</fullName>
    </submittedName>
</protein>
<evidence type="ECO:0000256" key="1">
    <source>
        <dbReference type="SAM" id="MobiDB-lite"/>
    </source>
</evidence>